<name>A0A5C6BUZ3_9PLAN</name>
<feature type="domain" description="YdbS-like PH" evidence="2">
    <location>
        <begin position="154"/>
        <end position="228"/>
    </location>
</feature>
<dbReference type="RefSeq" id="WP_197532495.1">
    <property type="nucleotide sequence ID" value="NZ_SJPP01000001.1"/>
</dbReference>
<keyword evidence="1" id="KW-0472">Membrane</keyword>
<dbReference type="AlphaFoldDB" id="A0A5C6BUZ3"/>
<organism evidence="3 4">
    <name type="scientific">Symmachiella macrocystis</name>
    <dbReference type="NCBI Taxonomy" id="2527985"/>
    <lineage>
        <taxon>Bacteria</taxon>
        <taxon>Pseudomonadati</taxon>
        <taxon>Planctomycetota</taxon>
        <taxon>Planctomycetia</taxon>
        <taxon>Planctomycetales</taxon>
        <taxon>Planctomycetaceae</taxon>
        <taxon>Symmachiella</taxon>
    </lineage>
</organism>
<dbReference type="Proteomes" id="UP000320735">
    <property type="component" value="Unassembled WGS sequence"/>
</dbReference>
<dbReference type="PANTHER" id="PTHR37938">
    <property type="entry name" value="BLL0215 PROTEIN"/>
    <property type="match status" value="1"/>
</dbReference>
<feature type="transmembrane region" description="Helical" evidence="1">
    <location>
        <begin position="85"/>
        <end position="107"/>
    </location>
</feature>
<keyword evidence="4" id="KW-1185">Reference proteome</keyword>
<dbReference type="EMBL" id="SJPP01000001">
    <property type="protein sequence ID" value="TWU14504.1"/>
    <property type="molecule type" value="Genomic_DNA"/>
</dbReference>
<protein>
    <submittedName>
        <fullName evidence="3">Bacterial membrane flanked domain protein</fullName>
    </submittedName>
</protein>
<sequence>MNTTETLTYRCPHCTAVMEVESQLIGENIACVDCGKPIQIEAPQSIPVHNASPTDVQRHSVVEVPADEERTLQTLHPAMFRNHPFIYLGSVLLFALGLVGLVTFLAAEANVDLDVWNLTNWDVLEGTSLLWISLGLIAVSTIIYLVWRIKVMFITLQVTTDRCIFQRGLIARSTSEVRHDDVRNLQIDQTVLQRILGVGTLAISSSGQDDFEIRAKGIPKPESVVEIIRSYQ</sequence>
<proteinExistence type="predicted"/>
<dbReference type="Pfam" id="PF03703">
    <property type="entry name" value="bPH_2"/>
    <property type="match status" value="1"/>
</dbReference>
<feature type="transmembrane region" description="Helical" evidence="1">
    <location>
        <begin position="127"/>
        <end position="147"/>
    </location>
</feature>
<evidence type="ECO:0000256" key="1">
    <source>
        <dbReference type="SAM" id="Phobius"/>
    </source>
</evidence>
<accession>A0A5C6BUZ3</accession>
<comment type="caution">
    <text evidence="3">The sequence shown here is derived from an EMBL/GenBank/DDBJ whole genome shotgun (WGS) entry which is preliminary data.</text>
</comment>
<dbReference type="InterPro" id="IPR005182">
    <property type="entry name" value="YdbS-like_PH"/>
</dbReference>
<reference evidence="3 4" key="1">
    <citation type="submission" date="2019-02" db="EMBL/GenBank/DDBJ databases">
        <title>Deep-cultivation of Planctomycetes and their phenomic and genomic characterization uncovers novel biology.</title>
        <authorList>
            <person name="Wiegand S."/>
            <person name="Jogler M."/>
            <person name="Boedeker C."/>
            <person name="Pinto D."/>
            <person name="Vollmers J."/>
            <person name="Rivas-Marin E."/>
            <person name="Kohn T."/>
            <person name="Peeters S.H."/>
            <person name="Heuer A."/>
            <person name="Rast P."/>
            <person name="Oberbeckmann S."/>
            <person name="Bunk B."/>
            <person name="Jeske O."/>
            <person name="Meyerdierks A."/>
            <person name="Storesund J.E."/>
            <person name="Kallscheuer N."/>
            <person name="Luecker S."/>
            <person name="Lage O.M."/>
            <person name="Pohl T."/>
            <person name="Merkel B.J."/>
            <person name="Hornburger P."/>
            <person name="Mueller R.-W."/>
            <person name="Bruemmer F."/>
            <person name="Labrenz M."/>
            <person name="Spormann A.M."/>
            <person name="Op Den Camp H."/>
            <person name="Overmann J."/>
            <person name="Amann R."/>
            <person name="Jetten M.S.M."/>
            <person name="Mascher T."/>
            <person name="Medema M.H."/>
            <person name="Devos D.P."/>
            <person name="Kaster A.-K."/>
            <person name="Ovreas L."/>
            <person name="Rohde M."/>
            <person name="Galperin M.Y."/>
            <person name="Jogler C."/>
        </authorList>
    </citation>
    <scope>NUCLEOTIDE SEQUENCE [LARGE SCALE GENOMIC DNA]</scope>
    <source>
        <strain evidence="3 4">CA54</strain>
    </source>
</reference>
<evidence type="ECO:0000313" key="3">
    <source>
        <dbReference type="EMBL" id="TWU14504.1"/>
    </source>
</evidence>
<evidence type="ECO:0000259" key="2">
    <source>
        <dbReference type="Pfam" id="PF03703"/>
    </source>
</evidence>
<gene>
    <name evidence="3" type="ORF">CA54_33710</name>
</gene>
<evidence type="ECO:0000313" key="4">
    <source>
        <dbReference type="Proteomes" id="UP000320735"/>
    </source>
</evidence>
<dbReference type="PANTHER" id="PTHR37938:SF1">
    <property type="entry name" value="BLL0215 PROTEIN"/>
    <property type="match status" value="1"/>
</dbReference>
<keyword evidence="1" id="KW-1133">Transmembrane helix</keyword>
<keyword evidence="1" id="KW-0812">Transmembrane</keyword>